<accession>A0A9Y1BLG8</accession>
<gene>
    <name evidence="1" type="ORF">K9W45_01975</name>
</gene>
<name>A0A9Y1BLG8_9ARCH</name>
<proteinExistence type="predicted"/>
<organism evidence="1">
    <name type="scientific">Candidatus Heimdallarchaeum aukensis</name>
    <dbReference type="NCBI Taxonomy" id="2876573"/>
    <lineage>
        <taxon>Archaea</taxon>
        <taxon>Promethearchaeati</taxon>
        <taxon>Candidatus Heimdallarchaeota</taxon>
        <taxon>Candidatus Heimdallarchaeia (ex Rinke et al. 2021) (nom. nud.)</taxon>
        <taxon>Candidatus Heimdallarchaeales</taxon>
        <taxon>Candidatus Heimdallarchaeaceae</taxon>
        <taxon>Candidatus Heimdallarchaeum</taxon>
    </lineage>
</organism>
<protein>
    <submittedName>
        <fullName evidence="1">Uncharacterized protein</fullName>
    </submittedName>
</protein>
<dbReference type="Proteomes" id="UP001201020">
    <property type="component" value="Chromosome"/>
</dbReference>
<sequence length="91" mass="10869">MQFSLFTYTNKLILTKDKQLYSLLKRTGIRSEYMELPKSREIANKIKITYNQFSYLARELLVLSPYLIIEVDNKSIVLTMNWFGHEKEKMV</sequence>
<evidence type="ECO:0000313" key="1">
    <source>
        <dbReference type="EMBL" id="UJG41243.1"/>
    </source>
</evidence>
<dbReference type="AlphaFoldDB" id="A0A9Y1BLG8"/>
<reference evidence="1" key="1">
    <citation type="journal article" date="2022" name="Nat. Microbiol.">
        <title>Unique mobile elements and scalable gene flow at the prokaryote-eukaryote boundary revealed by circularized Asgard archaea genomes.</title>
        <authorList>
            <person name="Wu F."/>
            <person name="Speth D.R."/>
            <person name="Philosof A."/>
            <person name="Cremiere A."/>
            <person name="Narayanan A."/>
            <person name="Barco R.A."/>
            <person name="Connon S.A."/>
            <person name="Amend J.P."/>
            <person name="Antoshechkin I.A."/>
            <person name="Orphan V.J."/>
        </authorList>
    </citation>
    <scope>NUCLEOTIDE SEQUENCE</scope>
    <source>
        <strain evidence="1">PM71</strain>
    </source>
</reference>
<dbReference type="EMBL" id="CP084166">
    <property type="protein sequence ID" value="UJG41243.1"/>
    <property type="molecule type" value="Genomic_DNA"/>
</dbReference>